<dbReference type="SUPFAM" id="SSF55785">
    <property type="entry name" value="PYP-like sensor domain (PAS domain)"/>
    <property type="match status" value="1"/>
</dbReference>
<dbReference type="CDD" id="cd00082">
    <property type="entry name" value="HisKA"/>
    <property type="match status" value="1"/>
</dbReference>
<dbReference type="InterPro" id="IPR005467">
    <property type="entry name" value="His_kinase_dom"/>
</dbReference>
<dbReference type="CDD" id="cd00075">
    <property type="entry name" value="HATPase"/>
    <property type="match status" value="1"/>
</dbReference>
<dbReference type="PANTHER" id="PTHR43711:SF26">
    <property type="entry name" value="SENSOR HISTIDINE KINASE RCSC"/>
    <property type="match status" value="1"/>
</dbReference>
<gene>
    <name evidence="8" type="ORF">SAMN05444412_11324</name>
</gene>
<evidence type="ECO:0000313" key="9">
    <source>
        <dbReference type="Proteomes" id="UP000199663"/>
    </source>
</evidence>
<sequence length="454" mass="51783">MKILYLNIGFQKIFIYRCNVFLYGLLKPNQSQLYERAEEILMKKTSKINSLPTEADALRLIHELEVYQIELELQNEELKLAKLQSEGIAQKYSLLYDFAPIGYFTLSNKGEILEMNLSGAKMLGKTRSALKDTPFYRYIPNEEILVFNLLLEKAFESKTKGGIEIRLLRSGYSPIYTQMMIIVEEGFENQCLLTVMDITDKQLNLEELKINLEKEIELNQLKSKFISMTSHELRTPLAIILSSADLMKMFSEGVKEEKVKEELIRQIKKIDIQIGRLNQIISDVLLLEKNNEGKLTFSQMDVDIKSLLLHLAFNQFGLDENDSKIQLDLGIEPIFVKSDLTSLSHVFQNLIGNALKYTPVGSPKPILKMIAKEKWVEIQIQDFGIGIPQDETKFIFDAFFRASNVSNIKGTGLGLSIVHDLVKNLGGKITFSSTEKRGSVFAINLPYERESIAD</sequence>
<evidence type="ECO:0000313" key="8">
    <source>
        <dbReference type="EMBL" id="SDZ40366.1"/>
    </source>
</evidence>
<dbReference type="EC" id="2.7.13.3" evidence="2"/>
<dbReference type="InterPro" id="IPR050736">
    <property type="entry name" value="Sensor_HK_Regulatory"/>
</dbReference>
<dbReference type="EMBL" id="FNQC01000013">
    <property type="protein sequence ID" value="SDZ40366.1"/>
    <property type="molecule type" value="Genomic_DNA"/>
</dbReference>
<dbReference type="SMART" id="SM00387">
    <property type="entry name" value="HATPase_c"/>
    <property type="match status" value="1"/>
</dbReference>
<evidence type="ECO:0000256" key="6">
    <source>
        <dbReference type="ARBA" id="ARBA00023012"/>
    </source>
</evidence>
<keyword evidence="3" id="KW-0597">Phosphoprotein</keyword>
<evidence type="ECO:0000256" key="5">
    <source>
        <dbReference type="ARBA" id="ARBA00022777"/>
    </source>
</evidence>
<dbReference type="Pfam" id="PF00512">
    <property type="entry name" value="HisKA"/>
    <property type="match status" value="1"/>
</dbReference>
<dbReference type="PROSITE" id="PS50109">
    <property type="entry name" value="HIS_KIN"/>
    <property type="match status" value="1"/>
</dbReference>
<dbReference type="SUPFAM" id="SSF55874">
    <property type="entry name" value="ATPase domain of HSP90 chaperone/DNA topoisomerase II/histidine kinase"/>
    <property type="match status" value="1"/>
</dbReference>
<reference evidence="8 9" key="1">
    <citation type="submission" date="2016-10" db="EMBL/GenBank/DDBJ databases">
        <authorList>
            <person name="Varghese N."/>
            <person name="Submissions S."/>
        </authorList>
    </citation>
    <scope>NUCLEOTIDE SEQUENCE [LARGE SCALE GENOMIC DNA]</scope>
    <source>
        <strain evidence="8 9">DSM 17997</strain>
    </source>
</reference>
<keyword evidence="9" id="KW-1185">Reference proteome</keyword>
<dbReference type="Gene3D" id="1.10.287.130">
    <property type="match status" value="1"/>
</dbReference>
<evidence type="ECO:0000259" key="7">
    <source>
        <dbReference type="PROSITE" id="PS50109"/>
    </source>
</evidence>
<dbReference type="InterPro" id="IPR036097">
    <property type="entry name" value="HisK_dim/P_sf"/>
</dbReference>
<dbReference type="SMART" id="SM00388">
    <property type="entry name" value="HisKA"/>
    <property type="match status" value="1"/>
</dbReference>
<keyword evidence="6" id="KW-0902">Two-component regulatory system</keyword>
<keyword evidence="4" id="KW-0808">Transferase</keyword>
<dbReference type="Pfam" id="PF02518">
    <property type="entry name" value="HATPase_c"/>
    <property type="match status" value="1"/>
</dbReference>
<dbReference type="InterPro" id="IPR036890">
    <property type="entry name" value="HATPase_C_sf"/>
</dbReference>
<dbReference type="InterPro" id="IPR035965">
    <property type="entry name" value="PAS-like_dom_sf"/>
</dbReference>
<dbReference type="InterPro" id="IPR003661">
    <property type="entry name" value="HisK_dim/P_dom"/>
</dbReference>
<evidence type="ECO:0000256" key="4">
    <source>
        <dbReference type="ARBA" id="ARBA00022679"/>
    </source>
</evidence>
<dbReference type="SUPFAM" id="SSF47384">
    <property type="entry name" value="Homodimeric domain of signal transducing histidine kinase"/>
    <property type="match status" value="1"/>
</dbReference>
<name>A0A1H3SQT5_9BACT</name>
<dbReference type="InterPro" id="IPR000014">
    <property type="entry name" value="PAS"/>
</dbReference>
<dbReference type="InterPro" id="IPR003594">
    <property type="entry name" value="HATPase_dom"/>
</dbReference>
<keyword evidence="5 8" id="KW-0418">Kinase</keyword>
<dbReference type="PRINTS" id="PR00344">
    <property type="entry name" value="BCTRLSENSOR"/>
</dbReference>
<dbReference type="Gene3D" id="3.30.450.20">
    <property type="entry name" value="PAS domain"/>
    <property type="match status" value="1"/>
</dbReference>
<dbReference type="PANTHER" id="PTHR43711">
    <property type="entry name" value="TWO-COMPONENT HISTIDINE KINASE"/>
    <property type="match status" value="1"/>
</dbReference>
<organism evidence="8 9">
    <name type="scientific">Rhodonellum ikkaensis</name>
    <dbReference type="NCBI Taxonomy" id="336829"/>
    <lineage>
        <taxon>Bacteria</taxon>
        <taxon>Pseudomonadati</taxon>
        <taxon>Bacteroidota</taxon>
        <taxon>Cytophagia</taxon>
        <taxon>Cytophagales</taxon>
        <taxon>Cytophagaceae</taxon>
        <taxon>Rhodonellum</taxon>
    </lineage>
</organism>
<evidence type="ECO:0000256" key="3">
    <source>
        <dbReference type="ARBA" id="ARBA00022553"/>
    </source>
</evidence>
<dbReference type="GO" id="GO:0016301">
    <property type="term" value="F:kinase activity"/>
    <property type="evidence" value="ECO:0007669"/>
    <property type="project" value="UniProtKB-KW"/>
</dbReference>
<feature type="domain" description="Histidine kinase" evidence="7">
    <location>
        <begin position="228"/>
        <end position="449"/>
    </location>
</feature>
<comment type="caution">
    <text evidence="8">The sequence shown here is derived from an EMBL/GenBank/DDBJ whole genome shotgun (WGS) entry which is preliminary data.</text>
</comment>
<protein>
    <recommendedName>
        <fullName evidence="2">histidine kinase</fullName>
        <ecNumber evidence="2">2.7.13.3</ecNumber>
    </recommendedName>
</protein>
<comment type="catalytic activity">
    <reaction evidence="1">
        <text>ATP + protein L-histidine = ADP + protein N-phospho-L-histidine.</text>
        <dbReference type="EC" id="2.7.13.3"/>
    </reaction>
</comment>
<proteinExistence type="predicted"/>
<dbReference type="Proteomes" id="UP000199663">
    <property type="component" value="Unassembled WGS sequence"/>
</dbReference>
<evidence type="ECO:0000256" key="2">
    <source>
        <dbReference type="ARBA" id="ARBA00012438"/>
    </source>
</evidence>
<dbReference type="InterPro" id="IPR004358">
    <property type="entry name" value="Sig_transdc_His_kin-like_C"/>
</dbReference>
<dbReference type="SMART" id="SM00091">
    <property type="entry name" value="PAS"/>
    <property type="match status" value="1"/>
</dbReference>
<dbReference type="Gene3D" id="3.30.565.10">
    <property type="entry name" value="Histidine kinase-like ATPase, C-terminal domain"/>
    <property type="match status" value="1"/>
</dbReference>
<evidence type="ECO:0000256" key="1">
    <source>
        <dbReference type="ARBA" id="ARBA00000085"/>
    </source>
</evidence>
<dbReference type="CDD" id="cd00130">
    <property type="entry name" value="PAS"/>
    <property type="match status" value="1"/>
</dbReference>
<accession>A0A1H3SQT5</accession>